<dbReference type="SUPFAM" id="SSF53822">
    <property type="entry name" value="Periplasmic binding protein-like I"/>
    <property type="match status" value="1"/>
</dbReference>
<dbReference type="PROSITE" id="PS50932">
    <property type="entry name" value="HTH_LACI_2"/>
    <property type="match status" value="1"/>
</dbReference>
<dbReference type="EMBL" id="JAIXNE010000010">
    <property type="protein sequence ID" value="MCA6079187.1"/>
    <property type="molecule type" value="Genomic_DNA"/>
</dbReference>
<dbReference type="AlphaFoldDB" id="A0A9X1L2D8"/>
<name>A0A9X1L2D8_9BACT</name>
<accession>A0A9X1L2D8</accession>
<dbReference type="PANTHER" id="PTHR30146">
    <property type="entry name" value="LACI-RELATED TRANSCRIPTIONAL REPRESSOR"/>
    <property type="match status" value="1"/>
</dbReference>
<evidence type="ECO:0000259" key="4">
    <source>
        <dbReference type="PROSITE" id="PS50932"/>
    </source>
</evidence>
<comment type="caution">
    <text evidence="5">The sequence shown here is derived from an EMBL/GenBank/DDBJ whole genome shotgun (WGS) entry which is preliminary data.</text>
</comment>
<evidence type="ECO:0000313" key="5">
    <source>
        <dbReference type="EMBL" id="MCA6079187.1"/>
    </source>
</evidence>
<dbReference type="CDD" id="cd06267">
    <property type="entry name" value="PBP1_LacI_sugar_binding-like"/>
    <property type="match status" value="1"/>
</dbReference>
<dbReference type="InterPro" id="IPR010982">
    <property type="entry name" value="Lambda_DNA-bd_dom_sf"/>
</dbReference>
<keyword evidence="3" id="KW-0804">Transcription</keyword>
<dbReference type="RefSeq" id="WP_225700047.1">
    <property type="nucleotide sequence ID" value="NZ_JAIXNE010000010.1"/>
</dbReference>
<dbReference type="InterPro" id="IPR000843">
    <property type="entry name" value="HTH_LacI"/>
</dbReference>
<dbReference type="Gene3D" id="1.10.260.40">
    <property type="entry name" value="lambda repressor-like DNA-binding domains"/>
    <property type="match status" value="1"/>
</dbReference>
<keyword evidence="1" id="KW-0805">Transcription regulation</keyword>
<sequence>MKSTQITIKDIARELGISPSTVSRALKDHPDISPETKKAVNKLAEELNYQPNSIALSLRHRKSNTIGVIIPEIVHFFFSTVISGIEDIAYGAGYSVIISQSNESYEREVMDTKAMFNNRVDGIIVSMSRETQDLSHFESIHKRGMPMVFFDRSCDLFNCSNVLVDDINGGYQATSHLIEQGCRRIVHLQGPSSLTITRDRHEGYKKALAEHNIPYNKDLVINDEMGNDEQSAKDIFGKFFDTASEKPDGVFASTDMIALGAIQALKARGLRVPEDVCVVGFSNWQFTSLTEPTITTVAQPGFEMGQEAARLLIREIEADEDTVLEPVLKTLKTTLIIRDSSTRKK</sequence>
<protein>
    <submittedName>
        <fullName evidence="5">LacI family transcriptional regulator</fullName>
    </submittedName>
</protein>
<dbReference type="GO" id="GO:0000976">
    <property type="term" value="F:transcription cis-regulatory region binding"/>
    <property type="evidence" value="ECO:0007669"/>
    <property type="project" value="TreeGrafter"/>
</dbReference>
<dbReference type="InterPro" id="IPR028082">
    <property type="entry name" value="Peripla_BP_I"/>
</dbReference>
<feature type="domain" description="HTH lacI-type" evidence="4">
    <location>
        <begin position="6"/>
        <end position="60"/>
    </location>
</feature>
<dbReference type="Pfam" id="PF00356">
    <property type="entry name" value="LacI"/>
    <property type="match status" value="1"/>
</dbReference>
<keyword evidence="2" id="KW-0238">DNA-binding</keyword>
<dbReference type="Proteomes" id="UP001139409">
    <property type="component" value="Unassembled WGS sequence"/>
</dbReference>
<keyword evidence="6" id="KW-1185">Reference proteome</keyword>
<gene>
    <name evidence="5" type="ORF">LDX50_30220</name>
</gene>
<dbReference type="CDD" id="cd01392">
    <property type="entry name" value="HTH_LacI"/>
    <property type="match status" value="1"/>
</dbReference>
<evidence type="ECO:0000256" key="1">
    <source>
        <dbReference type="ARBA" id="ARBA00023015"/>
    </source>
</evidence>
<evidence type="ECO:0000256" key="2">
    <source>
        <dbReference type="ARBA" id="ARBA00023125"/>
    </source>
</evidence>
<dbReference type="PANTHER" id="PTHR30146:SF109">
    <property type="entry name" value="HTH-TYPE TRANSCRIPTIONAL REGULATOR GALS"/>
    <property type="match status" value="1"/>
</dbReference>
<evidence type="ECO:0000256" key="3">
    <source>
        <dbReference type="ARBA" id="ARBA00023163"/>
    </source>
</evidence>
<evidence type="ECO:0000313" key="6">
    <source>
        <dbReference type="Proteomes" id="UP001139409"/>
    </source>
</evidence>
<dbReference type="GO" id="GO:0003700">
    <property type="term" value="F:DNA-binding transcription factor activity"/>
    <property type="evidence" value="ECO:0007669"/>
    <property type="project" value="TreeGrafter"/>
</dbReference>
<dbReference type="Gene3D" id="3.40.50.2300">
    <property type="match status" value="2"/>
</dbReference>
<reference evidence="5" key="1">
    <citation type="submission" date="2021-09" db="EMBL/GenBank/DDBJ databases">
        <title>Fulvivirga sp. isolated from coastal sediment.</title>
        <authorList>
            <person name="Yu H."/>
        </authorList>
    </citation>
    <scope>NUCLEOTIDE SEQUENCE</scope>
    <source>
        <strain evidence="5">1062</strain>
    </source>
</reference>
<dbReference type="SUPFAM" id="SSF47413">
    <property type="entry name" value="lambda repressor-like DNA-binding domains"/>
    <property type="match status" value="1"/>
</dbReference>
<dbReference type="SMART" id="SM00354">
    <property type="entry name" value="HTH_LACI"/>
    <property type="match status" value="1"/>
</dbReference>
<organism evidence="5 6">
    <name type="scientific">Fulvivirga sedimenti</name>
    <dbReference type="NCBI Taxonomy" id="2879465"/>
    <lineage>
        <taxon>Bacteria</taxon>
        <taxon>Pseudomonadati</taxon>
        <taxon>Bacteroidota</taxon>
        <taxon>Cytophagia</taxon>
        <taxon>Cytophagales</taxon>
        <taxon>Fulvivirgaceae</taxon>
        <taxon>Fulvivirga</taxon>
    </lineage>
</organism>
<dbReference type="Pfam" id="PF13377">
    <property type="entry name" value="Peripla_BP_3"/>
    <property type="match status" value="1"/>
</dbReference>
<dbReference type="InterPro" id="IPR046335">
    <property type="entry name" value="LacI/GalR-like_sensor"/>
</dbReference>
<proteinExistence type="predicted"/>